<dbReference type="EMBL" id="BMLG01000008">
    <property type="protein sequence ID" value="GGM31697.1"/>
    <property type="molecule type" value="Genomic_DNA"/>
</dbReference>
<comment type="caution">
    <text evidence="1">The sequence shown here is derived from an EMBL/GenBank/DDBJ whole genome shotgun (WGS) entry which is preliminary data.</text>
</comment>
<sequence length="73" mass="8782">MEKGSTIYKKDLYWQVAGQEYVLRSVPFFQADYDEEEIIDFDVSIRVTALRDLMFEDELPHDINYETYSDIEF</sequence>
<proteinExistence type="predicted"/>
<name>A0A917TPB7_9BACI</name>
<organism evidence="1 2">
    <name type="scientific">Paraliobacillus quinghaiensis</name>
    <dbReference type="NCBI Taxonomy" id="470815"/>
    <lineage>
        <taxon>Bacteria</taxon>
        <taxon>Bacillati</taxon>
        <taxon>Bacillota</taxon>
        <taxon>Bacilli</taxon>
        <taxon>Bacillales</taxon>
        <taxon>Bacillaceae</taxon>
        <taxon>Paraliobacillus</taxon>
    </lineage>
</organism>
<keyword evidence="2" id="KW-1185">Reference proteome</keyword>
<evidence type="ECO:0000313" key="2">
    <source>
        <dbReference type="Proteomes" id="UP000618460"/>
    </source>
</evidence>
<dbReference type="Proteomes" id="UP000618460">
    <property type="component" value="Unassembled WGS sequence"/>
</dbReference>
<reference evidence="1" key="2">
    <citation type="submission" date="2020-09" db="EMBL/GenBank/DDBJ databases">
        <authorList>
            <person name="Sun Q."/>
            <person name="Zhou Y."/>
        </authorList>
    </citation>
    <scope>NUCLEOTIDE SEQUENCE</scope>
    <source>
        <strain evidence="1">CGMCC 1.6333</strain>
    </source>
</reference>
<dbReference type="AlphaFoldDB" id="A0A917TPB7"/>
<evidence type="ECO:0000313" key="1">
    <source>
        <dbReference type="EMBL" id="GGM31697.1"/>
    </source>
</evidence>
<dbReference type="RefSeq" id="WP_117155073.1">
    <property type="nucleotide sequence ID" value="NZ_BMLG01000008.1"/>
</dbReference>
<protein>
    <submittedName>
        <fullName evidence="1">Uncharacterized protein</fullName>
    </submittedName>
</protein>
<dbReference type="OrthoDB" id="2973952at2"/>
<accession>A0A917TPB7</accession>
<gene>
    <name evidence="1" type="ORF">GCM10011351_17360</name>
</gene>
<reference evidence="1" key="1">
    <citation type="journal article" date="2014" name="Int. J. Syst. Evol. Microbiol.">
        <title>Complete genome sequence of Corynebacterium casei LMG S-19264T (=DSM 44701T), isolated from a smear-ripened cheese.</title>
        <authorList>
            <consortium name="US DOE Joint Genome Institute (JGI-PGF)"/>
            <person name="Walter F."/>
            <person name="Albersmeier A."/>
            <person name="Kalinowski J."/>
            <person name="Ruckert C."/>
        </authorList>
    </citation>
    <scope>NUCLEOTIDE SEQUENCE</scope>
    <source>
        <strain evidence="1">CGMCC 1.6333</strain>
    </source>
</reference>